<dbReference type="Proteomes" id="UP000682308">
    <property type="component" value="Unassembled WGS sequence"/>
</dbReference>
<name>A0A941F7P2_9ACTN</name>
<protein>
    <recommendedName>
        <fullName evidence="3">Condensation domain-containing protein</fullName>
    </recommendedName>
</protein>
<evidence type="ECO:0000313" key="2">
    <source>
        <dbReference type="Proteomes" id="UP000682308"/>
    </source>
</evidence>
<dbReference type="AlphaFoldDB" id="A0A941F7P2"/>
<dbReference type="SUPFAM" id="SSF52777">
    <property type="entry name" value="CoA-dependent acyltransferases"/>
    <property type="match status" value="1"/>
</dbReference>
<accession>A0A941F7P2</accession>
<organism evidence="1 2">
    <name type="scientific">Streptomyces tuirus</name>
    <dbReference type="NCBI Taxonomy" id="68278"/>
    <lineage>
        <taxon>Bacteria</taxon>
        <taxon>Bacillati</taxon>
        <taxon>Actinomycetota</taxon>
        <taxon>Actinomycetes</taxon>
        <taxon>Kitasatosporales</taxon>
        <taxon>Streptomycetaceae</taxon>
        <taxon>Streptomyces</taxon>
    </lineage>
</organism>
<evidence type="ECO:0008006" key="3">
    <source>
        <dbReference type="Google" id="ProtNLM"/>
    </source>
</evidence>
<dbReference type="EMBL" id="JAGTPG010000001">
    <property type="protein sequence ID" value="MBR8638278.1"/>
    <property type="molecule type" value="Genomic_DNA"/>
</dbReference>
<proteinExistence type="predicted"/>
<evidence type="ECO:0000313" key="1">
    <source>
        <dbReference type="EMBL" id="MBR8638278.1"/>
    </source>
</evidence>
<gene>
    <name evidence="1" type="ORF">KEF29_00650</name>
</gene>
<comment type="caution">
    <text evidence="1">The sequence shown here is derived from an EMBL/GenBank/DDBJ whole genome shotgun (WGS) entry which is preliminary data.</text>
</comment>
<sequence>MTVPREEADTWARVAAEHGMSMPTLLTTAAAAFFRRVCDIPEPVFSLVVNNRRAGPGKSLVSWPTSCPCG</sequence>
<dbReference type="Gene3D" id="3.30.559.30">
    <property type="entry name" value="Nonribosomal peptide synthetase, condensation domain"/>
    <property type="match status" value="1"/>
</dbReference>
<keyword evidence="2" id="KW-1185">Reference proteome</keyword>
<reference evidence="1 2" key="1">
    <citation type="submission" date="2021-04" db="EMBL/GenBank/DDBJ databases">
        <title>Characterization of the biosynthetic gene cluster of new lipopeptides with antitumor activity in the genome of the marine Streptomyces PHM034.</title>
        <authorList>
            <person name="Ceniceros A."/>
            <person name="Canedo L."/>
            <person name="Mendez C."/>
            <person name="Olano C."/>
            <person name="Schleissner C."/>
            <person name="Cuevas C."/>
            <person name="De La Calle F."/>
            <person name="Salas J.A."/>
        </authorList>
    </citation>
    <scope>NUCLEOTIDE SEQUENCE [LARGE SCALE GENOMIC DNA]</scope>
    <source>
        <strain evidence="1 2">PHM034</strain>
    </source>
</reference>